<evidence type="ECO:0000313" key="2">
    <source>
        <dbReference type="Proteomes" id="UP000641741"/>
    </source>
</evidence>
<dbReference type="Proteomes" id="UP000641741">
    <property type="component" value="Unassembled WGS sequence"/>
</dbReference>
<organism evidence="1 2">
    <name type="scientific">Agathobaculum hominis</name>
    <dbReference type="NCBI Taxonomy" id="2763014"/>
    <lineage>
        <taxon>Bacteria</taxon>
        <taxon>Bacillati</taxon>
        <taxon>Bacillota</taxon>
        <taxon>Clostridia</taxon>
        <taxon>Eubacteriales</taxon>
        <taxon>Butyricicoccaceae</taxon>
        <taxon>Agathobaculum</taxon>
    </lineage>
</organism>
<accession>A0ABR7GN16</accession>
<dbReference type="Pfam" id="PF12784">
    <property type="entry name" value="PDDEXK_2"/>
    <property type="match status" value="1"/>
</dbReference>
<evidence type="ECO:0000313" key="1">
    <source>
        <dbReference type="EMBL" id="MBC5695704.1"/>
    </source>
</evidence>
<reference evidence="1 2" key="1">
    <citation type="submission" date="2020-08" db="EMBL/GenBank/DDBJ databases">
        <title>Genome public.</title>
        <authorList>
            <person name="Liu C."/>
            <person name="Sun Q."/>
        </authorList>
    </citation>
    <scope>NUCLEOTIDE SEQUENCE [LARGE SCALE GENOMIC DNA]</scope>
    <source>
        <strain evidence="1 2">M2</strain>
    </source>
</reference>
<gene>
    <name evidence="1" type="ORF">H8S02_07065</name>
</gene>
<comment type="caution">
    <text evidence="1">The sequence shown here is derived from an EMBL/GenBank/DDBJ whole genome shotgun (WGS) entry which is preliminary data.</text>
</comment>
<dbReference type="RefSeq" id="WP_186969920.1">
    <property type="nucleotide sequence ID" value="NZ_JACOPK010000005.1"/>
</dbReference>
<protein>
    <submittedName>
        <fullName evidence="1">PD-(D/E)XK nuclease family transposase</fullName>
    </submittedName>
</protein>
<dbReference type="EMBL" id="JACOPK010000005">
    <property type="protein sequence ID" value="MBC5695704.1"/>
    <property type="molecule type" value="Genomic_DNA"/>
</dbReference>
<keyword evidence="2" id="KW-1185">Reference proteome</keyword>
<sequence>MSDLDFERKHAEDLQRLRGFRLLDDDFMNKVFEDKACAEFLLQIILQRTDLRVQRVHGQHDIKNLQGRSVRLDILAVDEADRVYNIEVQRSDKGAGVKRARYNSSLLDANVTEPGDEYEKLNETYVIFITEHDVLDGSCPIYHIDRTVRETGALFGDESHILYVNAQIKDDTALGQLMHDFSCTSAEEMHYQILADRVRYFKEDTEGVATMCKAMEDMRNEAAREADKARMVRIARRMLNSGKYTYEDIADALEISVDEVKALTESRPA</sequence>
<name>A0ABR7GN16_9FIRM</name>
<proteinExistence type="predicted"/>